<sequence>MVAVNEQGEPTTEYVRFGNTGLYVSRIALGFMSYGSKQWAEWVLERDEAFPIIEKAWKAGINFWDTANTYSNGESERILGEALKKFNIPRDQIVIATKVFSPAPEDYPGLRAIGHDVTKPPFTNRAGLSRKHIFDAVDASLRRLGTDYIDLYQIHRWDYNTPIEETMEALNDLVRLGKVRYIGASSMHAWQFAKAQAVAEKHGWTKFISMQNFYNVIYREEEREMLPFCHDSGVAVIPWSPLARGVLTATTQSVRSTTDPLRVSIASSTPKHVQEAQEKIASRVSELAKKYSATNAQIALAWLYTKPYVTSPIVGINKERYIDDLLGAQKVKLSEEDAKWLEELYVVQPIVGHK</sequence>
<dbReference type="PANTHER" id="PTHR43364">
    <property type="entry name" value="NADH-SPECIFIC METHYLGLYOXAL REDUCTASE-RELATED"/>
    <property type="match status" value="1"/>
</dbReference>
<dbReference type="Pfam" id="PF00248">
    <property type="entry name" value="Aldo_ket_red"/>
    <property type="match status" value="1"/>
</dbReference>
<organism evidence="4 5">
    <name type="scientific">Rhizophlyctis rosea</name>
    <dbReference type="NCBI Taxonomy" id="64517"/>
    <lineage>
        <taxon>Eukaryota</taxon>
        <taxon>Fungi</taxon>
        <taxon>Fungi incertae sedis</taxon>
        <taxon>Chytridiomycota</taxon>
        <taxon>Chytridiomycota incertae sedis</taxon>
        <taxon>Chytridiomycetes</taxon>
        <taxon>Rhizophlyctidales</taxon>
        <taxon>Rhizophlyctidaceae</taxon>
        <taxon>Rhizophlyctis</taxon>
    </lineage>
</organism>
<dbReference type="InterPro" id="IPR036812">
    <property type="entry name" value="NAD(P)_OxRdtase_dom_sf"/>
</dbReference>
<reference evidence="4" key="1">
    <citation type="submission" date="2020-05" db="EMBL/GenBank/DDBJ databases">
        <title>Phylogenomic resolution of chytrid fungi.</title>
        <authorList>
            <person name="Stajich J.E."/>
            <person name="Amses K."/>
            <person name="Simmons R."/>
            <person name="Seto K."/>
            <person name="Myers J."/>
            <person name="Bonds A."/>
            <person name="Quandt C.A."/>
            <person name="Barry K."/>
            <person name="Liu P."/>
            <person name="Grigoriev I."/>
            <person name="Longcore J.E."/>
            <person name="James T.Y."/>
        </authorList>
    </citation>
    <scope>NUCLEOTIDE SEQUENCE</scope>
    <source>
        <strain evidence="4">JEL0318</strain>
    </source>
</reference>
<dbReference type="SUPFAM" id="SSF51430">
    <property type="entry name" value="NAD(P)-linked oxidoreductase"/>
    <property type="match status" value="1"/>
</dbReference>
<dbReference type="InterPro" id="IPR023210">
    <property type="entry name" value="NADP_OxRdtase_dom"/>
</dbReference>
<proteinExistence type="predicted"/>
<dbReference type="GO" id="GO:0005829">
    <property type="term" value="C:cytosol"/>
    <property type="evidence" value="ECO:0007669"/>
    <property type="project" value="UniProtKB-ARBA"/>
</dbReference>
<evidence type="ECO:0000313" key="4">
    <source>
        <dbReference type="EMBL" id="KAJ3052044.1"/>
    </source>
</evidence>
<dbReference type="CDD" id="cd19079">
    <property type="entry name" value="AKR_EcYajO-like"/>
    <property type="match status" value="1"/>
</dbReference>
<dbReference type="AlphaFoldDB" id="A0AAD5X1X9"/>
<name>A0AAD5X1X9_9FUNG</name>
<dbReference type="Gene3D" id="3.20.20.100">
    <property type="entry name" value="NADP-dependent oxidoreductase domain"/>
    <property type="match status" value="1"/>
</dbReference>
<dbReference type="FunFam" id="3.20.20.100:FF:000004">
    <property type="entry name" value="Oxidoreductase, aldo/keto reductase"/>
    <property type="match status" value="1"/>
</dbReference>
<dbReference type="PANTHER" id="PTHR43364:SF9">
    <property type="entry name" value="OXIDOREDUCTASE"/>
    <property type="match status" value="1"/>
</dbReference>
<protein>
    <recommendedName>
        <fullName evidence="3">NADP-dependent oxidoreductase domain-containing protein</fullName>
    </recommendedName>
</protein>
<keyword evidence="2" id="KW-0560">Oxidoreductase</keyword>
<keyword evidence="1" id="KW-0521">NADP</keyword>
<feature type="domain" description="NADP-dependent oxidoreductase" evidence="3">
    <location>
        <begin position="26"/>
        <end position="345"/>
    </location>
</feature>
<accession>A0AAD5X1X9</accession>
<evidence type="ECO:0000313" key="5">
    <source>
        <dbReference type="Proteomes" id="UP001212841"/>
    </source>
</evidence>
<evidence type="ECO:0000256" key="1">
    <source>
        <dbReference type="ARBA" id="ARBA00022857"/>
    </source>
</evidence>
<evidence type="ECO:0000256" key="2">
    <source>
        <dbReference type="ARBA" id="ARBA00023002"/>
    </source>
</evidence>
<dbReference type="GO" id="GO:0016491">
    <property type="term" value="F:oxidoreductase activity"/>
    <property type="evidence" value="ECO:0007669"/>
    <property type="project" value="UniProtKB-KW"/>
</dbReference>
<dbReference type="EMBL" id="JADGJD010000331">
    <property type="protein sequence ID" value="KAJ3052044.1"/>
    <property type="molecule type" value="Genomic_DNA"/>
</dbReference>
<dbReference type="Proteomes" id="UP001212841">
    <property type="component" value="Unassembled WGS sequence"/>
</dbReference>
<keyword evidence="5" id="KW-1185">Reference proteome</keyword>
<evidence type="ECO:0000259" key="3">
    <source>
        <dbReference type="Pfam" id="PF00248"/>
    </source>
</evidence>
<gene>
    <name evidence="4" type="ORF">HK097_006956</name>
</gene>
<comment type="caution">
    <text evidence="4">The sequence shown here is derived from an EMBL/GenBank/DDBJ whole genome shotgun (WGS) entry which is preliminary data.</text>
</comment>
<dbReference type="InterPro" id="IPR050523">
    <property type="entry name" value="AKR_Detox_Biosynth"/>
</dbReference>